<accession>A0AAN9XLU0</accession>
<dbReference type="CDD" id="cd03031">
    <property type="entry name" value="GRX_GRX_like"/>
    <property type="match status" value="1"/>
</dbReference>
<dbReference type="Pfam" id="PF23733">
    <property type="entry name" value="GRXCR1-2_C"/>
    <property type="match status" value="1"/>
</dbReference>
<dbReference type="Proteomes" id="UP001386955">
    <property type="component" value="Unassembled WGS sequence"/>
</dbReference>
<reference evidence="2 3" key="1">
    <citation type="submission" date="2024-01" db="EMBL/GenBank/DDBJ databases">
        <title>The genomes of 5 underutilized Papilionoideae crops provide insights into root nodulation and disease resistanc.</title>
        <authorList>
            <person name="Jiang F."/>
        </authorList>
    </citation>
    <scope>NUCLEOTIDE SEQUENCE [LARGE SCALE GENOMIC DNA]</scope>
    <source>
        <strain evidence="2">DUOXIRENSHENG_FW03</strain>
        <tissue evidence="2">Leaves</tissue>
    </source>
</reference>
<proteinExistence type="predicted"/>
<dbReference type="EMBL" id="JAYMYS010000003">
    <property type="protein sequence ID" value="KAK7398813.1"/>
    <property type="molecule type" value="Genomic_DNA"/>
</dbReference>
<dbReference type="Gene3D" id="3.40.30.10">
    <property type="entry name" value="Glutaredoxin"/>
    <property type="match status" value="1"/>
</dbReference>
<dbReference type="InterPro" id="IPR036249">
    <property type="entry name" value="Thioredoxin-like_sf"/>
</dbReference>
<feature type="domain" description="Glutaredoxin" evidence="1">
    <location>
        <begin position="64"/>
        <end position="133"/>
    </location>
</feature>
<dbReference type="PANTHER" id="PTHR45669:SF22">
    <property type="entry name" value="GLUTAREDOXIN DOMAIN-CONTAINING CYSTEINE-RICH PROTEIN CG12206-RELATED"/>
    <property type="match status" value="1"/>
</dbReference>
<dbReference type="PROSITE" id="PS51354">
    <property type="entry name" value="GLUTAREDOXIN_2"/>
    <property type="match status" value="1"/>
</dbReference>
<dbReference type="Pfam" id="PF00462">
    <property type="entry name" value="Glutaredoxin"/>
    <property type="match status" value="1"/>
</dbReference>
<dbReference type="SUPFAM" id="SSF52833">
    <property type="entry name" value="Thioredoxin-like"/>
    <property type="match status" value="1"/>
</dbReference>
<name>A0AAN9XLU0_PSOTE</name>
<sequence>MGCVSSNLVKQEEELRQQIHMVSLISSSYGLLKLDREEEEEEEEKGRWEAMFEKICPPKGEKRVVIYTTTLRGVRRTFEACNAVRAALEGLGVMICERDVSMDRGFREELRGLLKGKGKEAIIPPRVFVKGFYIGGADELLKLMLAHEPLLRDLLQGLPTKPVGSVCHACGGFRFFPCFTCYGSCKTLVSHHHHHHHQGTTLFVKCTRCNENGLVLCPLCT</sequence>
<dbReference type="InterPro" id="IPR002109">
    <property type="entry name" value="Glutaredoxin"/>
</dbReference>
<evidence type="ECO:0000313" key="2">
    <source>
        <dbReference type="EMBL" id="KAK7398813.1"/>
    </source>
</evidence>
<evidence type="ECO:0000313" key="3">
    <source>
        <dbReference type="Proteomes" id="UP001386955"/>
    </source>
</evidence>
<comment type="caution">
    <text evidence="2">The sequence shown here is derived from an EMBL/GenBank/DDBJ whole genome shotgun (WGS) entry which is preliminary data.</text>
</comment>
<dbReference type="AlphaFoldDB" id="A0AAN9XLU0"/>
<gene>
    <name evidence="2" type="ORF">VNO78_09986</name>
</gene>
<keyword evidence="3" id="KW-1185">Reference proteome</keyword>
<evidence type="ECO:0000259" key="1">
    <source>
        <dbReference type="Pfam" id="PF00462"/>
    </source>
</evidence>
<protein>
    <recommendedName>
        <fullName evidence="1">Glutaredoxin domain-containing protein</fullName>
    </recommendedName>
</protein>
<dbReference type="PANTHER" id="PTHR45669">
    <property type="entry name" value="GLUTAREDOXIN DOMAIN-CONTAINING CYSTEINE-RICH PROTEIN CG12206-RELATED"/>
    <property type="match status" value="1"/>
</dbReference>
<organism evidence="2 3">
    <name type="scientific">Psophocarpus tetragonolobus</name>
    <name type="common">Winged bean</name>
    <name type="synonym">Dolichos tetragonolobus</name>
    <dbReference type="NCBI Taxonomy" id="3891"/>
    <lineage>
        <taxon>Eukaryota</taxon>
        <taxon>Viridiplantae</taxon>
        <taxon>Streptophyta</taxon>
        <taxon>Embryophyta</taxon>
        <taxon>Tracheophyta</taxon>
        <taxon>Spermatophyta</taxon>
        <taxon>Magnoliopsida</taxon>
        <taxon>eudicotyledons</taxon>
        <taxon>Gunneridae</taxon>
        <taxon>Pentapetalae</taxon>
        <taxon>rosids</taxon>
        <taxon>fabids</taxon>
        <taxon>Fabales</taxon>
        <taxon>Fabaceae</taxon>
        <taxon>Papilionoideae</taxon>
        <taxon>50 kb inversion clade</taxon>
        <taxon>NPAAA clade</taxon>
        <taxon>indigoferoid/millettioid clade</taxon>
        <taxon>Phaseoleae</taxon>
        <taxon>Psophocarpus</taxon>
    </lineage>
</organism>